<proteinExistence type="predicted"/>
<gene>
    <name evidence="5" type="ORF">GGR41_001080</name>
    <name evidence="4" type="ORF">K8U84_03365</name>
    <name evidence="3" type="ORF">PAEH1_10755</name>
</gene>
<dbReference type="EMBL" id="CP019697">
    <property type="protein sequence ID" value="AQS51907.1"/>
    <property type="molecule type" value="Genomic_DNA"/>
</dbReference>
<dbReference type="KEGG" id="phn:PAEH1_10755"/>
<reference evidence="4" key="4">
    <citation type="submission" date="2021-09" db="EMBL/GenBank/DDBJ databases">
        <authorList>
            <person name="Gilroy R."/>
        </authorList>
    </citation>
    <scope>NUCLEOTIDE SEQUENCE</scope>
    <source>
        <strain evidence="4">CHK175-13533</strain>
    </source>
</reference>
<accession>A0A1U9K1K4</accession>
<feature type="region of interest" description="Disordered" evidence="1">
    <location>
        <begin position="63"/>
        <end position="94"/>
    </location>
</feature>
<dbReference type="AlphaFoldDB" id="A0A1U9K1K4"/>
<evidence type="ECO:0000313" key="5">
    <source>
        <dbReference type="EMBL" id="NJB64851.1"/>
    </source>
</evidence>
<protein>
    <submittedName>
        <fullName evidence="5">Cation transport ATPase</fullName>
    </submittedName>
</protein>
<evidence type="ECO:0000256" key="1">
    <source>
        <dbReference type="SAM" id="MobiDB-lite"/>
    </source>
</evidence>
<dbReference type="EMBL" id="DYTQ01000044">
    <property type="protein sequence ID" value="HJH23573.1"/>
    <property type="molecule type" value="Genomic_DNA"/>
</dbReference>
<evidence type="ECO:0000256" key="2">
    <source>
        <dbReference type="SAM" id="Phobius"/>
    </source>
</evidence>
<keyword evidence="2" id="KW-0472">Membrane</keyword>
<organism evidence="3 6">
    <name type="scientific">Paenalcaligenes hominis</name>
    <dbReference type="NCBI Taxonomy" id="643674"/>
    <lineage>
        <taxon>Bacteria</taxon>
        <taxon>Pseudomonadati</taxon>
        <taxon>Pseudomonadota</taxon>
        <taxon>Betaproteobacteria</taxon>
        <taxon>Burkholderiales</taxon>
        <taxon>Alcaligenaceae</taxon>
        <taxon>Paenalcaligenes</taxon>
    </lineage>
</organism>
<evidence type="ECO:0000313" key="7">
    <source>
        <dbReference type="Proteomes" id="UP000783934"/>
    </source>
</evidence>
<sequence length="94" mass="10856">MNTFNQILRSLLFFVLTLVGMLMAVVFMISTAVAMAILYIVAKISGRPFAIKSYWDQRRRNRVRPHFTRPSSTDTTSTKRSTQNVTDIEMREIP</sequence>
<evidence type="ECO:0000313" key="3">
    <source>
        <dbReference type="EMBL" id="AQS51907.1"/>
    </source>
</evidence>
<evidence type="ECO:0000313" key="6">
    <source>
        <dbReference type="Proteomes" id="UP000189369"/>
    </source>
</evidence>
<reference evidence="4" key="3">
    <citation type="journal article" date="2021" name="PeerJ">
        <title>Extensive microbial diversity within the chicken gut microbiome revealed by metagenomics and culture.</title>
        <authorList>
            <person name="Gilroy R."/>
            <person name="Ravi A."/>
            <person name="Getino M."/>
            <person name="Pursley I."/>
            <person name="Horton D.L."/>
            <person name="Alikhan N.F."/>
            <person name="Baker D."/>
            <person name="Gharbi K."/>
            <person name="Hall N."/>
            <person name="Watson M."/>
            <person name="Adriaenssens E.M."/>
            <person name="Foster-Nyarko E."/>
            <person name="Jarju S."/>
            <person name="Secka A."/>
            <person name="Antonio M."/>
            <person name="Oren A."/>
            <person name="Chaudhuri R.R."/>
            <person name="La Ragione R."/>
            <person name="Hildebrand F."/>
            <person name="Pallen M.J."/>
        </authorList>
    </citation>
    <scope>NUCLEOTIDE SEQUENCE</scope>
    <source>
        <strain evidence="4">CHK175-13533</strain>
    </source>
</reference>
<reference evidence="5 7" key="2">
    <citation type="submission" date="2020-03" db="EMBL/GenBank/DDBJ databases">
        <title>Genomic Encyclopedia of Type Strains, Phase IV (KMG-IV): sequencing the most valuable type-strain genomes for metagenomic binning, comparative biology and taxonomic classification.</title>
        <authorList>
            <person name="Goeker M."/>
        </authorList>
    </citation>
    <scope>NUCLEOTIDE SEQUENCE [LARGE SCALE GENOMIC DNA]</scope>
    <source>
        <strain evidence="5 7">DSM 26613</strain>
    </source>
</reference>
<dbReference type="OrthoDB" id="8662218at2"/>
<reference evidence="3 6" key="1">
    <citation type="submission" date="2017-01" db="EMBL/GenBank/DDBJ databases">
        <title>Complete Genome Sequence of Paenalcaligenes hominis, Isolated from a paraplegic Patient with neurogenic bladder.</title>
        <authorList>
            <person name="Mukhopadhyay R."/>
            <person name="Joaquin J."/>
            <person name="Hogue R."/>
            <person name="Kilaru A."/>
            <person name="Jospin G."/>
            <person name="Mars K."/>
            <person name="Eisen J.A."/>
            <person name="Chaturvedi V."/>
        </authorList>
    </citation>
    <scope>NUCLEOTIDE SEQUENCE [LARGE SCALE GENOMIC DNA]</scope>
    <source>
        <strain evidence="3 6">15S00501</strain>
    </source>
</reference>
<feature type="compositionally biased region" description="Low complexity" evidence="1">
    <location>
        <begin position="68"/>
        <end position="82"/>
    </location>
</feature>
<feature type="transmembrane region" description="Helical" evidence="2">
    <location>
        <begin position="12"/>
        <end position="42"/>
    </location>
</feature>
<dbReference type="Proteomes" id="UP000189369">
    <property type="component" value="Chromosome"/>
</dbReference>
<name>A0A1U9K1K4_9BURK</name>
<dbReference type="Proteomes" id="UP000783934">
    <property type="component" value="Unassembled WGS sequence"/>
</dbReference>
<dbReference type="Proteomes" id="UP000700248">
    <property type="component" value="Unassembled WGS sequence"/>
</dbReference>
<evidence type="ECO:0000313" key="4">
    <source>
        <dbReference type="EMBL" id="HJH23573.1"/>
    </source>
</evidence>
<dbReference type="EMBL" id="JAATIZ010000002">
    <property type="protein sequence ID" value="NJB64851.1"/>
    <property type="molecule type" value="Genomic_DNA"/>
</dbReference>
<keyword evidence="2" id="KW-0812">Transmembrane</keyword>
<keyword evidence="2" id="KW-1133">Transmembrane helix</keyword>
<dbReference type="RefSeq" id="WP_077734505.1">
    <property type="nucleotide sequence ID" value="NZ_BMCQ01000001.1"/>
</dbReference>
<keyword evidence="7" id="KW-1185">Reference proteome</keyword>